<accession>A0A139AAE8</accession>
<keyword evidence="2" id="KW-1185">Reference proteome</keyword>
<name>A0A139AAE8_GONPJ</name>
<dbReference type="AlphaFoldDB" id="A0A139AAE8"/>
<protein>
    <submittedName>
        <fullName evidence="1">Uncharacterized protein</fullName>
    </submittedName>
</protein>
<reference evidence="1 2" key="1">
    <citation type="journal article" date="2015" name="Genome Biol. Evol.">
        <title>Phylogenomic analyses indicate that early fungi evolved digesting cell walls of algal ancestors of land plants.</title>
        <authorList>
            <person name="Chang Y."/>
            <person name="Wang S."/>
            <person name="Sekimoto S."/>
            <person name="Aerts A.L."/>
            <person name="Choi C."/>
            <person name="Clum A."/>
            <person name="LaButti K.M."/>
            <person name="Lindquist E.A."/>
            <person name="Yee Ngan C."/>
            <person name="Ohm R.A."/>
            <person name="Salamov A.A."/>
            <person name="Grigoriev I.V."/>
            <person name="Spatafora J.W."/>
            <person name="Berbee M.L."/>
        </authorList>
    </citation>
    <scope>NUCLEOTIDE SEQUENCE [LARGE SCALE GENOMIC DNA]</scope>
    <source>
        <strain evidence="1 2">JEL478</strain>
    </source>
</reference>
<dbReference type="Proteomes" id="UP000070544">
    <property type="component" value="Unassembled WGS sequence"/>
</dbReference>
<evidence type="ECO:0000313" key="1">
    <source>
        <dbReference type="EMBL" id="KXS13343.1"/>
    </source>
</evidence>
<proteinExistence type="predicted"/>
<gene>
    <name evidence="1" type="ORF">M427DRAFT_370354</name>
</gene>
<sequence length="111" mass="12024">MLGSIGTESGLALRLSYLASSSSVYFPIVSVTPSLSTAISCPRPVREPSGFAVKRLSTWIRARPFSGVTKRQGSLVVLPWIRREPSSPSRLDRAPIHTSQGCNRECCLGYG</sequence>
<dbReference type="EMBL" id="KQ965778">
    <property type="protein sequence ID" value="KXS13343.1"/>
    <property type="molecule type" value="Genomic_DNA"/>
</dbReference>
<organism evidence="1 2">
    <name type="scientific">Gonapodya prolifera (strain JEL478)</name>
    <name type="common">Monoblepharis prolifera</name>
    <dbReference type="NCBI Taxonomy" id="1344416"/>
    <lineage>
        <taxon>Eukaryota</taxon>
        <taxon>Fungi</taxon>
        <taxon>Fungi incertae sedis</taxon>
        <taxon>Chytridiomycota</taxon>
        <taxon>Chytridiomycota incertae sedis</taxon>
        <taxon>Monoblepharidomycetes</taxon>
        <taxon>Monoblepharidales</taxon>
        <taxon>Gonapodyaceae</taxon>
        <taxon>Gonapodya</taxon>
    </lineage>
</organism>
<evidence type="ECO:0000313" key="2">
    <source>
        <dbReference type="Proteomes" id="UP000070544"/>
    </source>
</evidence>